<comment type="caution">
    <text evidence="2">The sequence shown here is derived from an EMBL/GenBank/DDBJ whole genome shotgun (WGS) entry which is preliminary data.</text>
</comment>
<dbReference type="RefSeq" id="WP_149081898.1">
    <property type="nucleotide sequence ID" value="NZ_VTAW01000016.1"/>
</dbReference>
<accession>A0A5D5AQ37</accession>
<feature type="region of interest" description="Disordered" evidence="1">
    <location>
        <begin position="20"/>
        <end position="58"/>
    </location>
</feature>
<evidence type="ECO:0008006" key="4">
    <source>
        <dbReference type="Google" id="ProtNLM"/>
    </source>
</evidence>
<dbReference type="InterPro" id="IPR006311">
    <property type="entry name" value="TAT_signal"/>
</dbReference>
<evidence type="ECO:0000313" key="3">
    <source>
        <dbReference type="Proteomes" id="UP000324104"/>
    </source>
</evidence>
<keyword evidence="3" id="KW-1185">Reference proteome</keyword>
<organism evidence="2 3">
    <name type="scientific">Natrialba swarupiae</name>
    <dbReference type="NCBI Taxonomy" id="2448032"/>
    <lineage>
        <taxon>Archaea</taxon>
        <taxon>Methanobacteriati</taxon>
        <taxon>Methanobacteriota</taxon>
        <taxon>Stenosarchaea group</taxon>
        <taxon>Halobacteria</taxon>
        <taxon>Halobacteriales</taxon>
        <taxon>Natrialbaceae</taxon>
        <taxon>Natrialba</taxon>
    </lineage>
</organism>
<evidence type="ECO:0000313" key="2">
    <source>
        <dbReference type="EMBL" id="TYT61570.1"/>
    </source>
</evidence>
<evidence type="ECO:0000256" key="1">
    <source>
        <dbReference type="SAM" id="MobiDB-lite"/>
    </source>
</evidence>
<gene>
    <name evidence="2" type="ORF">FYC77_12840</name>
</gene>
<dbReference type="PROSITE" id="PS51257">
    <property type="entry name" value="PROKAR_LIPOPROTEIN"/>
    <property type="match status" value="1"/>
</dbReference>
<name>A0A5D5AQ37_9EURY</name>
<protein>
    <recommendedName>
        <fullName evidence="4">Twin-arginine translocation signal domain-containing protein</fullName>
    </recommendedName>
</protein>
<dbReference type="AlphaFoldDB" id="A0A5D5AQ37"/>
<dbReference type="EMBL" id="VTAW01000016">
    <property type="protein sequence ID" value="TYT61570.1"/>
    <property type="molecule type" value="Genomic_DNA"/>
</dbReference>
<reference evidence="2 3" key="1">
    <citation type="submission" date="2019-08" db="EMBL/GenBank/DDBJ databases">
        <title>Archaea genome.</title>
        <authorList>
            <person name="Kajale S."/>
            <person name="Shouche Y."/>
            <person name="Deshpande N."/>
            <person name="Sharma A."/>
        </authorList>
    </citation>
    <scope>NUCLEOTIDE SEQUENCE [LARGE SCALE GENOMIC DNA]</scope>
    <source>
        <strain evidence="2 3">ESP3B_9</strain>
    </source>
</reference>
<dbReference type="PROSITE" id="PS51318">
    <property type="entry name" value="TAT"/>
    <property type="match status" value="1"/>
</dbReference>
<dbReference type="Proteomes" id="UP000324104">
    <property type="component" value="Unassembled WGS sequence"/>
</dbReference>
<proteinExistence type="predicted"/>
<sequence>MTNLHDRRRVLQIAGAGAIASVAGCSDLDSSESVESEPGADGSGDQQDAHGSDDEQGDVLTAIAEPEMDDMQELQEEVMTGELSQEEAMQRQNELHEEAIDEFETRVDSEDDTDLRIEETEDGSGLYLVDGSADVLVDALRSGDISVLGQTGLYDQILQQQQQQQPEGEEIDEDQLEEIEEQLEEQASEDDE</sequence>